<dbReference type="EMBL" id="CABPSN010000012">
    <property type="protein sequence ID" value="VVE56790.1"/>
    <property type="molecule type" value="Genomic_DNA"/>
</dbReference>
<evidence type="ECO:0000313" key="2">
    <source>
        <dbReference type="Proteomes" id="UP000366819"/>
    </source>
</evidence>
<dbReference type="AlphaFoldDB" id="A0A5E4Z8Z6"/>
<organism evidence="1 2">
    <name type="scientific">Pandoraea aquatica</name>
    <dbReference type="NCBI Taxonomy" id="2508290"/>
    <lineage>
        <taxon>Bacteria</taxon>
        <taxon>Pseudomonadati</taxon>
        <taxon>Pseudomonadota</taxon>
        <taxon>Betaproteobacteria</taxon>
        <taxon>Burkholderiales</taxon>
        <taxon>Burkholderiaceae</taxon>
        <taxon>Pandoraea</taxon>
    </lineage>
</organism>
<dbReference type="RefSeq" id="WP_150578407.1">
    <property type="nucleotide sequence ID" value="NZ_CABPSN010000012.1"/>
</dbReference>
<name>A0A5E4Z8Z6_9BURK</name>
<protein>
    <submittedName>
        <fullName evidence="1">Uncharacterized protein</fullName>
    </submittedName>
</protein>
<evidence type="ECO:0000313" key="1">
    <source>
        <dbReference type="EMBL" id="VVE56790.1"/>
    </source>
</evidence>
<accession>A0A5E4Z8Z6</accession>
<reference evidence="1 2" key="1">
    <citation type="submission" date="2019-08" db="EMBL/GenBank/DDBJ databases">
        <authorList>
            <person name="Peeters C."/>
        </authorList>
    </citation>
    <scope>NUCLEOTIDE SEQUENCE [LARGE SCALE GENOMIC DNA]</scope>
    <source>
        <strain evidence="1 2">LMG 31011</strain>
    </source>
</reference>
<sequence length="73" mass="7907">MAYHTLQASLDVPNMPGFIQHVYATVEVIMSGAGWVWIQVIDGRHHGSHSAPFASEDLAKDDALTALGGDCWL</sequence>
<keyword evidence="2" id="KW-1185">Reference proteome</keyword>
<gene>
    <name evidence="1" type="ORF">PAQ31011_05143</name>
</gene>
<proteinExistence type="predicted"/>
<dbReference type="Proteomes" id="UP000366819">
    <property type="component" value="Unassembled WGS sequence"/>
</dbReference>